<evidence type="ECO:0000259" key="1">
    <source>
        <dbReference type="Pfam" id="PF18723"/>
    </source>
</evidence>
<gene>
    <name evidence="2" type="ORF">COS53_02605</name>
</gene>
<sequence length="321" mass="38145">MEVPDNLKYLYKHWEKHTQKPEHIKKISADKKVLEKIIWLVNERMGIFEKKQKGEKPPFTKDEILSTYRFCNVYRELDRQTIFFHTLLKPLEKDFSLWFLNMLFCRSICRTETIERIGLLNFDVENNKKVFKRLIESPSPKYGNAYIFPISTIQKSKWNTREKFFCLYYPIGAKNLVKEIEQFDKFSVVEALKKLLPVFGFNMKFLMTEVLIDVAYQCPQHIDLFKQFPIGPGSIPTMKSLNKINDPEIVNLELSQQIYPQINYLTFNEKSVYLSAENWEGIGCEFRKYTNLSNGKGRKRLYKSQRDCFAKPRNDVFYGII</sequence>
<feature type="domain" description="5-hmdU DNA kinase helical" evidence="1">
    <location>
        <begin position="32"/>
        <end position="291"/>
    </location>
</feature>
<dbReference type="Proteomes" id="UP000229191">
    <property type="component" value="Unassembled WGS sequence"/>
</dbReference>
<evidence type="ECO:0000313" key="2">
    <source>
        <dbReference type="EMBL" id="PIV07353.1"/>
    </source>
</evidence>
<protein>
    <recommendedName>
        <fullName evidence="1">5-hmdU DNA kinase helical domain-containing protein</fullName>
    </recommendedName>
</protein>
<dbReference type="Pfam" id="PF18723">
    <property type="entry name" value="HMUDK_hel"/>
    <property type="match status" value="1"/>
</dbReference>
<dbReference type="InterPro" id="IPR040684">
    <property type="entry name" value="HMUDK_hel"/>
</dbReference>
<comment type="caution">
    <text evidence="2">The sequence shown here is derived from an EMBL/GenBank/DDBJ whole genome shotgun (WGS) entry which is preliminary data.</text>
</comment>
<accession>A0A2M7BPE8</accession>
<name>A0A2M7BPE8_9BACT</name>
<dbReference type="AlphaFoldDB" id="A0A2M7BPE8"/>
<dbReference type="EMBL" id="PEVB01000071">
    <property type="protein sequence ID" value="PIV07353.1"/>
    <property type="molecule type" value="Genomic_DNA"/>
</dbReference>
<proteinExistence type="predicted"/>
<evidence type="ECO:0000313" key="3">
    <source>
        <dbReference type="Proteomes" id="UP000229191"/>
    </source>
</evidence>
<organism evidence="2 3">
    <name type="scientific">Candidatus Shapirobacteria bacterium CG03_land_8_20_14_0_80_35_14</name>
    <dbReference type="NCBI Taxonomy" id="1974878"/>
    <lineage>
        <taxon>Bacteria</taxon>
        <taxon>Candidatus Shapironibacteriota</taxon>
    </lineage>
</organism>
<reference evidence="3" key="1">
    <citation type="submission" date="2017-09" db="EMBL/GenBank/DDBJ databases">
        <title>Depth-based differentiation of microbial function through sediment-hosted aquifers and enrichment of novel symbionts in the deep terrestrial subsurface.</title>
        <authorList>
            <person name="Probst A.J."/>
            <person name="Ladd B."/>
            <person name="Jarett J.K."/>
            <person name="Geller-Mcgrath D.E."/>
            <person name="Sieber C.M.K."/>
            <person name="Emerson J.B."/>
            <person name="Anantharaman K."/>
            <person name="Thomas B.C."/>
            <person name="Malmstrom R."/>
            <person name="Stieglmeier M."/>
            <person name="Klingl A."/>
            <person name="Woyke T."/>
            <person name="Ryan C.M."/>
            <person name="Banfield J.F."/>
        </authorList>
    </citation>
    <scope>NUCLEOTIDE SEQUENCE [LARGE SCALE GENOMIC DNA]</scope>
</reference>